<evidence type="ECO:0000313" key="3">
    <source>
        <dbReference type="Proteomes" id="UP000647860"/>
    </source>
</evidence>
<evidence type="ECO:0000313" key="2">
    <source>
        <dbReference type="EMBL" id="GIJ18809.1"/>
    </source>
</evidence>
<keyword evidence="1" id="KW-0472">Membrane</keyword>
<name>A0ABQ4ILM6_9ACTN</name>
<keyword evidence="1" id="KW-1133">Transmembrane helix</keyword>
<gene>
    <name evidence="2" type="ORF">Vgi01_54930</name>
</gene>
<comment type="caution">
    <text evidence="2">The sequence shown here is derived from an EMBL/GenBank/DDBJ whole genome shotgun (WGS) entry which is preliminary data.</text>
</comment>
<reference evidence="2 3" key="1">
    <citation type="submission" date="2021-01" db="EMBL/GenBank/DDBJ databases">
        <title>Whole genome shotgun sequence of Verrucosispora gifhornensis NBRC 16317.</title>
        <authorList>
            <person name="Komaki H."/>
            <person name="Tamura T."/>
        </authorList>
    </citation>
    <scope>NUCLEOTIDE SEQUENCE [LARGE SCALE GENOMIC DNA]</scope>
    <source>
        <strain evidence="2 3">NBRC 16317</strain>
    </source>
</reference>
<accession>A0ABQ4ILM6</accession>
<sequence length="264" mass="28537">MADLDRELRELSAWLETPDPPDVTAQVRARLTAERTATSAPRFQIRTPRLRAAVPRLRAVGRRRRWRYAVVAALVTLLVAVLPPGRAALADAVTGLLRFAGITISTSPEPVLPTASPSPLPAQHPAGLTQAQQAVRFPIRLPAALGPPERVLVADPDGSGGHRVVTVLWQGGAVRLDAFDGKLNPVFFKQAGGAGAEWTFVDGRQAVWIDAPHPVSYVDRSGVVREESARLAAETLVWERDDVTYRLEGAFTLTEAVEVAQSLT</sequence>
<dbReference type="EMBL" id="BOPA01000051">
    <property type="protein sequence ID" value="GIJ18809.1"/>
    <property type="molecule type" value="Genomic_DNA"/>
</dbReference>
<dbReference type="Proteomes" id="UP000647860">
    <property type="component" value="Unassembled WGS sequence"/>
</dbReference>
<protein>
    <recommendedName>
        <fullName evidence="4">DUF4367 domain-containing protein</fullName>
    </recommendedName>
</protein>
<dbReference type="RefSeq" id="WP_204292988.1">
    <property type="nucleotide sequence ID" value="NZ_BAAAGZ010000004.1"/>
</dbReference>
<keyword evidence="1" id="KW-0812">Transmembrane</keyword>
<organism evidence="2 3">
    <name type="scientific">Micromonospora gifhornensis</name>
    <dbReference type="NCBI Taxonomy" id="84594"/>
    <lineage>
        <taxon>Bacteria</taxon>
        <taxon>Bacillati</taxon>
        <taxon>Actinomycetota</taxon>
        <taxon>Actinomycetes</taxon>
        <taxon>Micromonosporales</taxon>
        <taxon>Micromonosporaceae</taxon>
        <taxon>Micromonospora</taxon>
    </lineage>
</organism>
<evidence type="ECO:0008006" key="4">
    <source>
        <dbReference type="Google" id="ProtNLM"/>
    </source>
</evidence>
<evidence type="ECO:0000256" key="1">
    <source>
        <dbReference type="SAM" id="Phobius"/>
    </source>
</evidence>
<proteinExistence type="predicted"/>
<feature type="transmembrane region" description="Helical" evidence="1">
    <location>
        <begin position="66"/>
        <end position="85"/>
    </location>
</feature>
<keyword evidence="3" id="KW-1185">Reference proteome</keyword>